<reference evidence="1 2" key="1">
    <citation type="submission" date="2017-10" db="EMBL/GenBank/DDBJ databases">
        <title>Sequencing the genomes of 1000 actinobacteria strains.</title>
        <authorList>
            <person name="Klenk H.-P."/>
        </authorList>
    </citation>
    <scope>NUCLEOTIDE SEQUENCE [LARGE SCALE GENOMIC DNA]</scope>
    <source>
        <strain evidence="1 2">DSM 18966</strain>
    </source>
</reference>
<dbReference type="EMBL" id="PDJG01000001">
    <property type="protein sequence ID" value="PFG34242.1"/>
    <property type="molecule type" value="Genomic_DNA"/>
</dbReference>
<evidence type="ECO:0008006" key="3">
    <source>
        <dbReference type="Google" id="ProtNLM"/>
    </source>
</evidence>
<dbReference type="AlphaFoldDB" id="A0A2A9E7N4"/>
<keyword evidence="2" id="KW-1185">Reference proteome</keyword>
<proteinExistence type="predicted"/>
<name>A0A2A9E7N4_9MICO</name>
<dbReference type="OrthoDB" id="4828387at2"/>
<protein>
    <recommendedName>
        <fullName evidence="3">STAS domain-containing protein</fullName>
    </recommendedName>
</protein>
<comment type="caution">
    <text evidence="1">The sequence shown here is derived from an EMBL/GenBank/DDBJ whole genome shotgun (WGS) entry which is preliminary data.</text>
</comment>
<evidence type="ECO:0000313" key="1">
    <source>
        <dbReference type="EMBL" id="PFG34242.1"/>
    </source>
</evidence>
<dbReference type="RefSeq" id="WP_098455305.1">
    <property type="nucleotide sequence ID" value="NZ_PDJG01000001.1"/>
</dbReference>
<accession>A0A2A9E7N4</accession>
<sequence length="139" mass="13948">MSAVVADRRTNVEKAVPPGSAAGCPPAGVESGGAWLTASIRPVGQICRCDADRLAIMLDALAGASSVVVLDLQAARIESARVARVVGRAAALLDERDGCLLCVGADDTTRACLERAGAVVAFVDPLGAGARAPLQIGVG</sequence>
<gene>
    <name evidence="1" type="ORF">ATL42_2148</name>
</gene>
<evidence type="ECO:0000313" key="2">
    <source>
        <dbReference type="Proteomes" id="UP000225548"/>
    </source>
</evidence>
<organism evidence="1 2">
    <name type="scientific">Sanguibacter antarcticus</name>
    <dbReference type="NCBI Taxonomy" id="372484"/>
    <lineage>
        <taxon>Bacteria</taxon>
        <taxon>Bacillati</taxon>
        <taxon>Actinomycetota</taxon>
        <taxon>Actinomycetes</taxon>
        <taxon>Micrococcales</taxon>
        <taxon>Sanguibacteraceae</taxon>
        <taxon>Sanguibacter</taxon>
    </lineage>
</organism>
<dbReference type="Proteomes" id="UP000225548">
    <property type="component" value="Unassembled WGS sequence"/>
</dbReference>